<evidence type="ECO:0000256" key="5">
    <source>
        <dbReference type="ARBA" id="ARBA00023136"/>
    </source>
</evidence>
<evidence type="ECO:0000259" key="7">
    <source>
        <dbReference type="Pfam" id="PF13396"/>
    </source>
</evidence>
<protein>
    <submittedName>
        <fullName evidence="8">PLDc_N domain-containing protein</fullName>
    </submittedName>
</protein>
<feature type="transmembrane region" description="Helical" evidence="6">
    <location>
        <begin position="12"/>
        <end position="32"/>
    </location>
</feature>
<proteinExistence type="predicted"/>
<keyword evidence="5 6" id="KW-0472">Membrane</keyword>
<feature type="domain" description="Cardiolipin synthase N-terminal" evidence="7">
    <location>
        <begin position="26"/>
        <end position="68"/>
    </location>
</feature>
<comment type="caution">
    <text evidence="8">The sequence shown here is derived from an EMBL/GenBank/DDBJ whole genome shotgun (WGS) entry which is preliminary data.</text>
</comment>
<evidence type="ECO:0000313" key="8">
    <source>
        <dbReference type="EMBL" id="RQD92242.1"/>
    </source>
</evidence>
<sequence length="77" mass="9045">MFMSEFVAVPNFIFLFFGIFIVGTLFWLWMLIDCAVNETTQGNEKVVWIIIIVFTHLLGAIVYYLVRRPKRKQTLGK</sequence>
<dbReference type="InterPro" id="IPR027379">
    <property type="entry name" value="CLS_N"/>
</dbReference>
<evidence type="ECO:0000256" key="1">
    <source>
        <dbReference type="ARBA" id="ARBA00004651"/>
    </source>
</evidence>
<dbReference type="GO" id="GO:0005886">
    <property type="term" value="C:plasma membrane"/>
    <property type="evidence" value="ECO:0007669"/>
    <property type="project" value="UniProtKB-SubCell"/>
</dbReference>
<dbReference type="AlphaFoldDB" id="A0A424Z4E9"/>
<evidence type="ECO:0000256" key="3">
    <source>
        <dbReference type="ARBA" id="ARBA00022692"/>
    </source>
</evidence>
<name>A0A424Z4E9_9EURY</name>
<dbReference type="Proteomes" id="UP000284763">
    <property type="component" value="Unassembled WGS sequence"/>
</dbReference>
<dbReference type="Pfam" id="PF13396">
    <property type="entry name" value="PLDc_N"/>
    <property type="match status" value="1"/>
</dbReference>
<keyword evidence="2" id="KW-1003">Cell membrane</keyword>
<accession>A0A424Z4E9</accession>
<keyword evidence="3 6" id="KW-0812">Transmembrane</keyword>
<reference evidence="8 9" key="1">
    <citation type="submission" date="2018-08" db="EMBL/GenBank/DDBJ databases">
        <title>The metabolism and importance of syntrophic acetate oxidation coupled to methane or sulfide production in haloalkaline environments.</title>
        <authorList>
            <person name="Timmers P.H.A."/>
            <person name="Vavourakis C.D."/>
            <person name="Sorokin D.Y."/>
            <person name="Sinninghe Damste J.S."/>
            <person name="Muyzer G."/>
            <person name="Stams A.J.M."/>
            <person name="Plugge C.M."/>
        </authorList>
    </citation>
    <scope>NUCLEOTIDE SEQUENCE [LARGE SCALE GENOMIC DNA]</scope>
    <source>
        <strain evidence="8">MSAO_Arc3</strain>
    </source>
</reference>
<evidence type="ECO:0000256" key="6">
    <source>
        <dbReference type="SAM" id="Phobius"/>
    </source>
</evidence>
<organism evidence="8 9">
    <name type="scientific">Methanosalsum natronophilum</name>
    <dbReference type="NCBI Taxonomy" id="768733"/>
    <lineage>
        <taxon>Archaea</taxon>
        <taxon>Methanobacteriati</taxon>
        <taxon>Methanobacteriota</taxon>
        <taxon>Stenosarchaea group</taxon>
        <taxon>Methanomicrobia</taxon>
        <taxon>Methanosarcinales</taxon>
        <taxon>Methanosarcinaceae</taxon>
        <taxon>Methanosalsum</taxon>
    </lineage>
</organism>
<dbReference type="EMBL" id="QZAB01000047">
    <property type="protein sequence ID" value="RQD92242.1"/>
    <property type="molecule type" value="Genomic_DNA"/>
</dbReference>
<keyword evidence="4 6" id="KW-1133">Transmembrane helix</keyword>
<evidence type="ECO:0000256" key="2">
    <source>
        <dbReference type="ARBA" id="ARBA00022475"/>
    </source>
</evidence>
<evidence type="ECO:0000256" key="4">
    <source>
        <dbReference type="ARBA" id="ARBA00022989"/>
    </source>
</evidence>
<evidence type="ECO:0000313" key="9">
    <source>
        <dbReference type="Proteomes" id="UP000284763"/>
    </source>
</evidence>
<gene>
    <name evidence="8" type="ORF">D5R95_00580</name>
</gene>
<feature type="transmembrane region" description="Helical" evidence="6">
    <location>
        <begin position="47"/>
        <end position="66"/>
    </location>
</feature>
<comment type="subcellular location">
    <subcellularLocation>
        <location evidence="1">Cell membrane</location>
        <topology evidence="1">Multi-pass membrane protein</topology>
    </subcellularLocation>
</comment>